<protein>
    <submittedName>
        <fullName evidence="2">CoA transferase</fullName>
    </submittedName>
</protein>
<keyword evidence="3" id="KW-1185">Reference proteome</keyword>
<dbReference type="InterPro" id="IPR023606">
    <property type="entry name" value="CoA-Trfase_III_dom_1_sf"/>
</dbReference>
<proteinExistence type="predicted"/>
<dbReference type="PANTHER" id="PTHR48207">
    <property type="entry name" value="SUCCINATE--HYDROXYMETHYLGLUTARATE COA-TRANSFERASE"/>
    <property type="match status" value="1"/>
</dbReference>
<dbReference type="Gene3D" id="3.30.1540.10">
    <property type="entry name" value="formyl-coa transferase, domain 3"/>
    <property type="match status" value="1"/>
</dbReference>
<reference evidence="2 3" key="1">
    <citation type="submission" date="2020-07" db="EMBL/GenBank/DDBJ databases">
        <authorList>
            <person name="Li M."/>
        </authorList>
    </citation>
    <scope>NUCLEOTIDE SEQUENCE [LARGE SCALE GENOMIC DNA]</scope>
    <source>
        <strain evidence="2 3">DSM 23284</strain>
    </source>
</reference>
<comment type="caution">
    <text evidence="2">The sequence shown here is derived from an EMBL/GenBank/DDBJ whole genome shotgun (WGS) entry which is preliminary data.</text>
</comment>
<dbReference type="Gene3D" id="3.40.50.10540">
    <property type="entry name" value="Crotonobetainyl-coa:carnitine coa-transferase, domain 1"/>
    <property type="match status" value="1"/>
</dbReference>
<dbReference type="EMBL" id="JACEON010000021">
    <property type="protein sequence ID" value="MBA4613576.1"/>
    <property type="molecule type" value="Genomic_DNA"/>
</dbReference>
<reference evidence="2 3" key="2">
    <citation type="submission" date="2020-08" db="EMBL/GenBank/DDBJ databases">
        <title>Stappia taiwanensis sp. nov., isolated from a coastal thermal spring.</title>
        <authorList>
            <person name="Kampfer P."/>
        </authorList>
    </citation>
    <scope>NUCLEOTIDE SEQUENCE [LARGE SCALE GENOMIC DNA]</scope>
    <source>
        <strain evidence="2 3">DSM 23284</strain>
    </source>
</reference>
<dbReference type="AlphaFoldDB" id="A0A838XYQ4"/>
<organism evidence="2 3">
    <name type="scientific">Stappia taiwanensis</name>
    <dbReference type="NCBI Taxonomy" id="992267"/>
    <lineage>
        <taxon>Bacteria</taxon>
        <taxon>Pseudomonadati</taxon>
        <taxon>Pseudomonadota</taxon>
        <taxon>Alphaproteobacteria</taxon>
        <taxon>Hyphomicrobiales</taxon>
        <taxon>Stappiaceae</taxon>
        <taxon>Stappia</taxon>
    </lineage>
</organism>
<dbReference type="InterPro" id="IPR003673">
    <property type="entry name" value="CoA-Trfase_fam_III"/>
</dbReference>
<gene>
    <name evidence="2" type="ORF">H1W37_18105</name>
</gene>
<evidence type="ECO:0000256" key="1">
    <source>
        <dbReference type="ARBA" id="ARBA00022679"/>
    </source>
</evidence>
<dbReference type="GO" id="GO:0008410">
    <property type="term" value="F:CoA-transferase activity"/>
    <property type="evidence" value="ECO:0007669"/>
    <property type="project" value="TreeGrafter"/>
</dbReference>
<accession>A0A838XYQ4</accession>
<dbReference type="Pfam" id="PF02515">
    <property type="entry name" value="CoA_transf_3"/>
    <property type="match status" value="1"/>
</dbReference>
<keyword evidence="1 2" id="KW-0808">Transferase</keyword>
<evidence type="ECO:0000313" key="2">
    <source>
        <dbReference type="EMBL" id="MBA4613576.1"/>
    </source>
</evidence>
<dbReference type="InterPro" id="IPR044855">
    <property type="entry name" value="CoA-Trfase_III_dom3_sf"/>
</dbReference>
<sequence>MAGILDGIKVVEVASMAAAPNATVILADLGAEVIKVEPLGGDPWRFGHMTPGLPPSKVAWTTYIQNRTKKSVALNLKKPEAQDALNKLVATADVFLTNSPRPVQKALNHTYEDIKAVNPKIVYASINGFGLKGPDKNAPGFDATAWYARTGVMEELRPKEGDPVALPVGLGDLGTASTLAGAVLGGLFHRERTGQGSEVFTSLMHNGLWANGCMMQAALVGTPPMPKFYIDEWPNPVTGGRFKTKDGRYVIIVELNPDNIGNLRDAFGADHLKGDERFATPQARLKNAKALYDEMQGIVAQHDLETVRKRLSEFGANFSVVQTTEECTRDEHMIANGCFPEVAGADGIRTVDSPMHIMAEGVERVAPQAPPAVGEHTVSVLTAAGFSEDEIKAMAEAKAVGLPK</sequence>
<evidence type="ECO:0000313" key="3">
    <source>
        <dbReference type="Proteomes" id="UP000559404"/>
    </source>
</evidence>
<dbReference type="SUPFAM" id="SSF89796">
    <property type="entry name" value="CoA-transferase family III (CaiB/BaiF)"/>
    <property type="match status" value="1"/>
</dbReference>
<name>A0A838XYQ4_9HYPH</name>
<dbReference type="Proteomes" id="UP000559404">
    <property type="component" value="Unassembled WGS sequence"/>
</dbReference>
<dbReference type="InterPro" id="IPR050483">
    <property type="entry name" value="CoA-transferase_III_domain"/>
</dbReference>
<dbReference type="PANTHER" id="PTHR48207:SF3">
    <property type="entry name" value="SUCCINATE--HYDROXYMETHYLGLUTARATE COA-TRANSFERASE"/>
    <property type="match status" value="1"/>
</dbReference>
<dbReference type="RefSeq" id="WP_181761776.1">
    <property type="nucleotide sequence ID" value="NZ_BMCR01000005.1"/>
</dbReference>